<keyword evidence="3" id="KW-1185">Reference proteome</keyword>
<evidence type="ECO:0000313" key="2">
    <source>
        <dbReference type="EMBL" id="KAH0630888.1"/>
    </source>
</evidence>
<name>A0ABQ7TMN3_PHRPL</name>
<gene>
    <name evidence="2" type="ORF">JD844_004216</name>
</gene>
<protein>
    <submittedName>
        <fullName evidence="2">Uncharacterized protein</fullName>
    </submittedName>
</protein>
<sequence>MPHHLARLVRLGPSVHRVQVLSSFGVGHRHRMPAVLPPGRSFSSSSKLQDGPGDTDSPDKVLLHFINRNGEKFSVTAKEGESLLEVVVNQNLNIDGFGLSTPAGPRLKEASPEHGNPD</sequence>
<dbReference type="Gene3D" id="3.10.20.30">
    <property type="match status" value="1"/>
</dbReference>
<organism evidence="2 3">
    <name type="scientific">Phrynosoma platyrhinos</name>
    <name type="common">Desert horned lizard</name>
    <dbReference type="NCBI Taxonomy" id="52577"/>
    <lineage>
        <taxon>Eukaryota</taxon>
        <taxon>Metazoa</taxon>
        <taxon>Chordata</taxon>
        <taxon>Craniata</taxon>
        <taxon>Vertebrata</taxon>
        <taxon>Euteleostomi</taxon>
        <taxon>Lepidosauria</taxon>
        <taxon>Squamata</taxon>
        <taxon>Bifurcata</taxon>
        <taxon>Unidentata</taxon>
        <taxon>Episquamata</taxon>
        <taxon>Toxicofera</taxon>
        <taxon>Iguania</taxon>
        <taxon>Phrynosomatidae</taxon>
        <taxon>Phrynosomatinae</taxon>
        <taxon>Phrynosoma</taxon>
    </lineage>
</organism>
<dbReference type="Proteomes" id="UP000826234">
    <property type="component" value="Unassembled WGS sequence"/>
</dbReference>
<dbReference type="EMBL" id="JAIPUX010000415">
    <property type="protein sequence ID" value="KAH0630888.1"/>
    <property type="molecule type" value="Genomic_DNA"/>
</dbReference>
<proteinExistence type="predicted"/>
<accession>A0ABQ7TMN3</accession>
<evidence type="ECO:0000313" key="3">
    <source>
        <dbReference type="Proteomes" id="UP000826234"/>
    </source>
</evidence>
<feature type="region of interest" description="Disordered" evidence="1">
    <location>
        <begin position="29"/>
        <end position="58"/>
    </location>
</feature>
<evidence type="ECO:0000256" key="1">
    <source>
        <dbReference type="SAM" id="MobiDB-lite"/>
    </source>
</evidence>
<dbReference type="InterPro" id="IPR012675">
    <property type="entry name" value="Beta-grasp_dom_sf"/>
</dbReference>
<feature type="compositionally biased region" description="Basic and acidic residues" evidence="1">
    <location>
        <begin position="106"/>
        <end position="118"/>
    </location>
</feature>
<comment type="caution">
    <text evidence="2">The sequence shown here is derived from an EMBL/GenBank/DDBJ whole genome shotgun (WGS) entry which is preliminary data.</text>
</comment>
<feature type="region of interest" description="Disordered" evidence="1">
    <location>
        <begin position="97"/>
        <end position="118"/>
    </location>
</feature>
<reference evidence="2 3" key="1">
    <citation type="journal article" date="2022" name="Gigascience">
        <title>A chromosome-level genome assembly and annotation of the desert horned lizard, Phrynosoma platyrhinos, provides insight into chromosomal rearrangements among reptiles.</title>
        <authorList>
            <person name="Koochekian N."/>
            <person name="Ascanio A."/>
            <person name="Farleigh K."/>
            <person name="Card D.C."/>
            <person name="Schield D.R."/>
            <person name="Castoe T.A."/>
            <person name="Jezkova T."/>
        </authorList>
    </citation>
    <scope>NUCLEOTIDE SEQUENCE [LARGE SCALE GENOMIC DNA]</scope>
    <source>
        <strain evidence="2">NK-2021</strain>
    </source>
</reference>